<dbReference type="InterPro" id="IPR018076">
    <property type="entry name" value="T2SS_GspF_dom"/>
</dbReference>
<evidence type="ECO:0000259" key="7">
    <source>
        <dbReference type="Pfam" id="PF00482"/>
    </source>
</evidence>
<name>A0A0F8XUG2_9ZZZZ</name>
<dbReference type="InterPro" id="IPR042094">
    <property type="entry name" value="T2SS_GspF_sf"/>
</dbReference>
<dbReference type="PANTHER" id="PTHR35007">
    <property type="entry name" value="INTEGRAL MEMBRANE PROTEIN-RELATED"/>
    <property type="match status" value="1"/>
</dbReference>
<dbReference type="Pfam" id="PF00482">
    <property type="entry name" value="T2SSF"/>
    <property type="match status" value="1"/>
</dbReference>
<accession>A0A0F8XUG2</accession>
<protein>
    <recommendedName>
        <fullName evidence="7">Type II secretion system protein GspF domain-containing protein</fullName>
    </recommendedName>
</protein>
<keyword evidence="5 6" id="KW-0472">Membrane</keyword>
<feature type="transmembrane region" description="Helical" evidence="6">
    <location>
        <begin position="232"/>
        <end position="253"/>
    </location>
</feature>
<evidence type="ECO:0000256" key="5">
    <source>
        <dbReference type="ARBA" id="ARBA00023136"/>
    </source>
</evidence>
<keyword evidence="3 6" id="KW-0812">Transmembrane</keyword>
<dbReference type="PANTHER" id="PTHR35007:SF1">
    <property type="entry name" value="PILUS ASSEMBLY PROTEIN"/>
    <property type="match status" value="1"/>
</dbReference>
<keyword evidence="4 6" id="KW-1133">Transmembrane helix</keyword>
<dbReference type="AlphaFoldDB" id="A0A0F8XUG2"/>
<comment type="subcellular location">
    <subcellularLocation>
        <location evidence="1">Cell membrane</location>
        <topology evidence="1">Multi-pass membrane protein</topology>
    </subcellularLocation>
</comment>
<evidence type="ECO:0000256" key="3">
    <source>
        <dbReference type="ARBA" id="ARBA00022692"/>
    </source>
</evidence>
<dbReference type="EMBL" id="LAZR01057183">
    <property type="protein sequence ID" value="KKK72593.1"/>
    <property type="molecule type" value="Genomic_DNA"/>
</dbReference>
<feature type="non-terminal residue" evidence="8">
    <location>
        <position position="1"/>
    </location>
</feature>
<evidence type="ECO:0000256" key="1">
    <source>
        <dbReference type="ARBA" id="ARBA00004651"/>
    </source>
</evidence>
<feature type="transmembrane region" description="Helical" evidence="6">
    <location>
        <begin position="198"/>
        <end position="220"/>
    </location>
</feature>
<feature type="transmembrane region" description="Helical" evidence="6">
    <location>
        <begin position="26"/>
        <end position="51"/>
    </location>
</feature>
<organism evidence="8">
    <name type="scientific">marine sediment metagenome</name>
    <dbReference type="NCBI Taxonomy" id="412755"/>
    <lineage>
        <taxon>unclassified sequences</taxon>
        <taxon>metagenomes</taxon>
        <taxon>ecological metagenomes</taxon>
    </lineage>
</organism>
<keyword evidence="2" id="KW-1003">Cell membrane</keyword>
<proteinExistence type="predicted"/>
<evidence type="ECO:0000256" key="2">
    <source>
        <dbReference type="ARBA" id="ARBA00022475"/>
    </source>
</evidence>
<comment type="caution">
    <text evidence="8">The sequence shown here is derived from an EMBL/GenBank/DDBJ whole genome shotgun (WGS) entry which is preliminary data.</text>
</comment>
<gene>
    <name evidence="8" type="ORF">LCGC14_2902330</name>
</gene>
<feature type="transmembrane region" description="Helical" evidence="6">
    <location>
        <begin position="57"/>
        <end position="76"/>
    </location>
</feature>
<feature type="domain" description="Type II secretion system protein GspF" evidence="7">
    <location>
        <begin position="93"/>
        <end position="218"/>
    </location>
</feature>
<sequence>IDADRPPRGPVEDFDRWFLNLIRETGLPITAAEAGLMLVFCGVVVGSAMFVWNEHPVTGMVGVMMGMAAALGYYMIRRTQYIRLLQDQLPTALDMLARGMLAGQSLDQAVELVGERSPNPLAGEFRFCAKQLAMGLSLTGVMRSLVDRVRLFDVRIFTATLSVHRQTGGNVAKVLERLACVIRDRLAYRRQLRAMTSAGRLSAMLIGAIGPLLFLYMFFFQPDYIRAMLQSSLGQSLLIVSIVLETVGLIWIVRLLKPIY</sequence>
<reference evidence="8" key="1">
    <citation type="journal article" date="2015" name="Nature">
        <title>Complex archaea that bridge the gap between prokaryotes and eukaryotes.</title>
        <authorList>
            <person name="Spang A."/>
            <person name="Saw J.H."/>
            <person name="Jorgensen S.L."/>
            <person name="Zaremba-Niedzwiedzka K."/>
            <person name="Martijn J."/>
            <person name="Lind A.E."/>
            <person name="van Eijk R."/>
            <person name="Schleper C."/>
            <person name="Guy L."/>
            <person name="Ettema T.J."/>
        </authorList>
    </citation>
    <scope>NUCLEOTIDE SEQUENCE</scope>
</reference>
<dbReference type="Gene3D" id="1.20.81.30">
    <property type="entry name" value="Type II secretion system (T2SS), domain F"/>
    <property type="match status" value="1"/>
</dbReference>
<evidence type="ECO:0000256" key="4">
    <source>
        <dbReference type="ARBA" id="ARBA00022989"/>
    </source>
</evidence>
<dbReference type="GO" id="GO:0005886">
    <property type="term" value="C:plasma membrane"/>
    <property type="evidence" value="ECO:0007669"/>
    <property type="project" value="UniProtKB-SubCell"/>
</dbReference>
<evidence type="ECO:0000256" key="6">
    <source>
        <dbReference type="SAM" id="Phobius"/>
    </source>
</evidence>
<evidence type="ECO:0000313" key="8">
    <source>
        <dbReference type="EMBL" id="KKK72593.1"/>
    </source>
</evidence>